<accession>A0ABV6SNQ4</accession>
<name>A0ABV6SNQ4_AZOPA</name>
<sequence length="55" mass="5818">MLGHIYLPAFIGLGLGSVLAAPLGARFSSRVLAELLKRVFAWLLIALVVKLALSA</sequence>
<keyword evidence="1" id="KW-1133">Transmembrane helix</keyword>
<protein>
    <recommendedName>
        <fullName evidence="4">Membrane transporter protein</fullName>
    </recommendedName>
</protein>
<comment type="caution">
    <text evidence="2">The sequence shown here is derived from an EMBL/GenBank/DDBJ whole genome shotgun (WGS) entry which is preliminary data.</text>
</comment>
<gene>
    <name evidence="2" type="ORF">ACFFGX_16945</name>
</gene>
<reference evidence="2 3" key="1">
    <citation type="submission" date="2024-09" db="EMBL/GenBank/DDBJ databases">
        <authorList>
            <person name="Sun Q."/>
            <person name="Mori K."/>
        </authorList>
    </citation>
    <scope>NUCLEOTIDE SEQUENCE [LARGE SCALE GENOMIC DNA]</scope>
    <source>
        <strain evidence="2 3">NCAIM B.01794</strain>
    </source>
</reference>
<dbReference type="Proteomes" id="UP001589891">
    <property type="component" value="Unassembled WGS sequence"/>
</dbReference>
<evidence type="ECO:0000256" key="1">
    <source>
        <dbReference type="SAM" id="Phobius"/>
    </source>
</evidence>
<organism evidence="2 3">
    <name type="scientific">Azorhizophilus paspali</name>
    <name type="common">Azotobacter paspali</name>
    <dbReference type="NCBI Taxonomy" id="69963"/>
    <lineage>
        <taxon>Bacteria</taxon>
        <taxon>Pseudomonadati</taxon>
        <taxon>Pseudomonadota</taxon>
        <taxon>Gammaproteobacteria</taxon>
        <taxon>Pseudomonadales</taxon>
        <taxon>Pseudomonadaceae</taxon>
        <taxon>Azorhizophilus</taxon>
    </lineage>
</organism>
<keyword evidence="1" id="KW-0472">Membrane</keyword>
<evidence type="ECO:0008006" key="4">
    <source>
        <dbReference type="Google" id="ProtNLM"/>
    </source>
</evidence>
<keyword evidence="3" id="KW-1185">Reference proteome</keyword>
<evidence type="ECO:0000313" key="2">
    <source>
        <dbReference type="EMBL" id="MFC0711163.1"/>
    </source>
</evidence>
<evidence type="ECO:0000313" key="3">
    <source>
        <dbReference type="Proteomes" id="UP001589891"/>
    </source>
</evidence>
<proteinExistence type="predicted"/>
<keyword evidence="1" id="KW-0812">Transmembrane</keyword>
<feature type="transmembrane region" description="Helical" evidence="1">
    <location>
        <begin position="6"/>
        <end position="23"/>
    </location>
</feature>
<dbReference type="RefSeq" id="WP_376947935.1">
    <property type="nucleotide sequence ID" value="NZ_CP171449.1"/>
</dbReference>
<dbReference type="EMBL" id="JBHLSS010000107">
    <property type="protein sequence ID" value="MFC0711163.1"/>
    <property type="molecule type" value="Genomic_DNA"/>
</dbReference>